<evidence type="ECO:0000313" key="3">
    <source>
        <dbReference type="EMBL" id="RYB03586.1"/>
    </source>
</evidence>
<sequence>MDGTVRGDARGTVRATLVGVCAILLWAALALFTVAARGLPPFELLALSFGVACLSGLALLAWRGALAELRQPAAPWLVAFGGLFFYHALYFYALSAAPPAQASLVAYLWPLLIVLLSATLPGERLRARHLAGAALGLGGTALIVLGRGTGTAAGGSAALGFAAAFGCALVWSGYSVLNRRFAAVPSAMLVGVCGTVAVAGAACHLAVEDGVVPSAGQWLAVVLLGLGPTGLAFLAWDHATKHGRLPVLGALSYLAPLVSTLLLILTGQAAGGAGLIAAAGLIIGGAVLATGLPVRRSRR</sequence>
<keyword evidence="1" id="KW-1133">Transmembrane helix</keyword>
<dbReference type="AlphaFoldDB" id="A0A4V1RIF0"/>
<evidence type="ECO:0000256" key="1">
    <source>
        <dbReference type="SAM" id="Phobius"/>
    </source>
</evidence>
<name>A0A4V1RIF0_9HYPH</name>
<dbReference type="Pfam" id="PF00892">
    <property type="entry name" value="EamA"/>
    <property type="match status" value="2"/>
</dbReference>
<keyword evidence="1" id="KW-0472">Membrane</keyword>
<organism evidence="3 4">
    <name type="scientific">Lichenibacterium ramalinae</name>
    <dbReference type="NCBI Taxonomy" id="2316527"/>
    <lineage>
        <taxon>Bacteria</taxon>
        <taxon>Pseudomonadati</taxon>
        <taxon>Pseudomonadota</taxon>
        <taxon>Alphaproteobacteria</taxon>
        <taxon>Hyphomicrobiales</taxon>
        <taxon>Lichenihabitantaceae</taxon>
        <taxon>Lichenibacterium</taxon>
    </lineage>
</organism>
<feature type="transmembrane region" description="Helical" evidence="1">
    <location>
        <begin position="273"/>
        <end position="294"/>
    </location>
</feature>
<dbReference type="InterPro" id="IPR000620">
    <property type="entry name" value="EamA_dom"/>
</dbReference>
<dbReference type="Proteomes" id="UP000289411">
    <property type="component" value="Unassembled WGS sequence"/>
</dbReference>
<feature type="transmembrane region" description="Helical" evidence="1">
    <location>
        <begin position="248"/>
        <end position="267"/>
    </location>
</feature>
<feature type="transmembrane region" description="Helical" evidence="1">
    <location>
        <begin position="219"/>
        <end position="236"/>
    </location>
</feature>
<keyword evidence="1" id="KW-0812">Transmembrane</keyword>
<feature type="domain" description="EamA" evidence="2">
    <location>
        <begin position="17"/>
        <end position="144"/>
    </location>
</feature>
<gene>
    <name evidence="3" type="ORF">D3272_15655</name>
</gene>
<feature type="transmembrane region" description="Helical" evidence="1">
    <location>
        <begin position="152"/>
        <end position="174"/>
    </location>
</feature>
<feature type="transmembrane region" description="Helical" evidence="1">
    <location>
        <begin position="186"/>
        <end position="207"/>
    </location>
</feature>
<comment type="caution">
    <text evidence="3">The sequence shown here is derived from an EMBL/GenBank/DDBJ whole genome shotgun (WGS) entry which is preliminary data.</text>
</comment>
<dbReference type="PANTHER" id="PTHR22911">
    <property type="entry name" value="ACYL-MALONYL CONDENSING ENZYME-RELATED"/>
    <property type="match status" value="1"/>
</dbReference>
<keyword evidence="4" id="KW-1185">Reference proteome</keyword>
<feature type="transmembrane region" description="Helical" evidence="1">
    <location>
        <begin position="74"/>
        <end position="94"/>
    </location>
</feature>
<protein>
    <submittedName>
        <fullName evidence="3">DMT family transporter</fullName>
    </submittedName>
</protein>
<dbReference type="InterPro" id="IPR037185">
    <property type="entry name" value="EmrE-like"/>
</dbReference>
<dbReference type="GO" id="GO:0016020">
    <property type="term" value="C:membrane"/>
    <property type="evidence" value="ECO:0007669"/>
    <property type="project" value="InterPro"/>
</dbReference>
<accession>A0A4V1RIF0</accession>
<evidence type="ECO:0000313" key="4">
    <source>
        <dbReference type="Proteomes" id="UP000289411"/>
    </source>
</evidence>
<proteinExistence type="predicted"/>
<reference evidence="3 4" key="2">
    <citation type="submission" date="2019-02" db="EMBL/GenBank/DDBJ databases">
        <title>'Lichenibacterium ramalinii' gen. nov. sp. nov., 'Lichenibacterium minor' gen. nov. sp. nov.</title>
        <authorList>
            <person name="Pankratov T."/>
        </authorList>
    </citation>
    <scope>NUCLEOTIDE SEQUENCE [LARGE SCALE GENOMIC DNA]</scope>
    <source>
        <strain evidence="3 4">RmlP001</strain>
    </source>
</reference>
<feature type="transmembrane region" description="Helical" evidence="1">
    <location>
        <begin position="100"/>
        <end position="118"/>
    </location>
</feature>
<dbReference type="PANTHER" id="PTHR22911:SF76">
    <property type="entry name" value="EAMA DOMAIN-CONTAINING PROTEIN"/>
    <property type="match status" value="1"/>
</dbReference>
<feature type="domain" description="EamA" evidence="2">
    <location>
        <begin position="160"/>
        <end position="289"/>
    </location>
</feature>
<feature type="transmembrane region" description="Helical" evidence="1">
    <location>
        <begin position="12"/>
        <end position="32"/>
    </location>
</feature>
<dbReference type="SUPFAM" id="SSF103481">
    <property type="entry name" value="Multidrug resistance efflux transporter EmrE"/>
    <property type="match status" value="1"/>
</dbReference>
<evidence type="ECO:0000259" key="2">
    <source>
        <dbReference type="Pfam" id="PF00892"/>
    </source>
</evidence>
<reference evidence="3 4" key="1">
    <citation type="submission" date="2018-09" db="EMBL/GenBank/DDBJ databases">
        <authorList>
            <person name="Grouzdev D.S."/>
            <person name="Krutkina M.S."/>
        </authorList>
    </citation>
    <scope>NUCLEOTIDE SEQUENCE [LARGE SCALE GENOMIC DNA]</scope>
    <source>
        <strain evidence="3 4">RmlP001</strain>
    </source>
</reference>
<dbReference type="EMBL" id="QYBC01000013">
    <property type="protein sequence ID" value="RYB03586.1"/>
    <property type="molecule type" value="Genomic_DNA"/>
</dbReference>
<feature type="transmembrane region" description="Helical" evidence="1">
    <location>
        <begin position="130"/>
        <end position="146"/>
    </location>
</feature>
<feature type="transmembrane region" description="Helical" evidence="1">
    <location>
        <begin position="44"/>
        <end position="62"/>
    </location>
</feature>
<dbReference type="OrthoDB" id="9795732at2"/>